<dbReference type="RefSeq" id="WP_073258880.1">
    <property type="nucleotide sequence ID" value="NZ_FRCS01000005.1"/>
</dbReference>
<gene>
    <name evidence="2" type="ORF">SAMN05443668_105299</name>
</gene>
<dbReference type="EMBL" id="FRCS01000005">
    <property type="protein sequence ID" value="SHN34730.1"/>
    <property type="molecule type" value="Genomic_DNA"/>
</dbReference>
<organism evidence="2 3">
    <name type="scientific">Cryptosporangium aurantiacum</name>
    <dbReference type="NCBI Taxonomy" id="134849"/>
    <lineage>
        <taxon>Bacteria</taxon>
        <taxon>Bacillati</taxon>
        <taxon>Actinomycetota</taxon>
        <taxon>Actinomycetes</taxon>
        <taxon>Cryptosporangiales</taxon>
        <taxon>Cryptosporangiaceae</taxon>
        <taxon>Cryptosporangium</taxon>
    </lineage>
</organism>
<dbReference type="InterPro" id="IPR005025">
    <property type="entry name" value="FMN_Rdtase-like_dom"/>
</dbReference>
<dbReference type="InterPro" id="IPR029039">
    <property type="entry name" value="Flavoprotein-like_sf"/>
</dbReference>
<dbReference type="GO" id="GO:0005829">
    <property type="term" value="C:cytosol"/>
    <property type="evidence" value="ECO:0007669"/>
    <property type="project" value="TreeGrafter"/>
</dbReference>
<dbReference type="Gene3D" id="3.40.50.360">
    <property type="match status" value="1"/>
</dbReference>
<dbReference type="Pfam" id="PF03358">
    <property type="entry name" value="FMN_red"/>
    <property type="match status" value="1"/>
</dbReference>
<dbReference type="AlphaFoldDB" id="A0A1M7QT57"/>
<dbReference type="STRING" id="134849.SAMN05443668_105299"/>
<sequence>MSRLQIIVASTRPGRVGLPIGQWVEAVAEKHGGFDEIDLSDLGAIDLPLMDEPHHPRLRQYTQQHTKDWAARVDAADAFVFVLAEYNHSYTAGVKNAIDYLNSEWGYKPAGLVTYGGVSGGLRAGQALKPVLQLLKVVPLAEQVTIPFVQQFLTDGAFVPNELIETSATTMLDELGRWAQALHTLRAS</sequence>
<feature type="domain" description="NADPH-dependent FMN reductase-like" evidence="1">
    <location>
        <begin position="4"/>
        <end position="149"/>
    </location>
</feature>
<dbReference type="PANTHER" id="PTHR30543">
    <property type="entry name" value="CHROMATE REDUCTASE"/>
    <property type="match status" value="1"/>
</dbReference>
<dbReference type="InterPro" id="IPR050712">
    <property type="entry name" value="NAD(P)H-dep_reductase"/>
</dbReference>
<protein>
    <submittedName>
        <fullName evidence="2">NAD(P)H-dependent FMN reductase</fullName>
    </submittedName>
</protein>
<dbReference type="OrthoDB" id="9812295at2"/>
<name>A0A1M7QT57_9ACTN</name>
<reference evidence="2 3" key="1">
    <citation type="submission" date="2016-11" db="EMBL/GenBank/DDBJ databases">
        <authorList>
            <person name="Jaros S."/>
            <person name="Januszkiewicz K."/>
            <person name="Wedrychowicz H."/>
        </authorList>
    </citation>
    <scope>NUCLEOTIDE SEQUENCE [LARGE SCALE GENOMIC DNA]</scope>
    <source>
        <strain evidence="2 3">DSM 46144</strain>
    </source>
</reference>
<proteinExistence type="predicted"/>
<keyword evidence="3" id="KW-1185">Reference proteome</keyword>
<dbReference type="PANTHER" id="PTHR30543:SF21">
    <property type="entry name" value="NAD(P)H-DEPENDENT FMN REDUCTASE LOT6"/>
    <property type="match status" value="1"/>
</dbReference>
<evidence type="ECO:0000313" key="2">
    <source>
        <dbReference type="EMBL" id="SHN34730.1"/>
    </source>
</evidence>
<dbReference type="SUPFAM" id="SSF52218">
    <property type="entry name" value="Flavoproteins"/>
    <property type="match status" value="1"/>
</dbReference>
<dbReference type="Proteomes" id="UP000184440">
    <property type="component" value="Unassembled WGS sequence"/>
</dbReference>
<accession>A0A1M7QT57</accession>
<evidence type="ECO:0000313" key="3">
    <source>
        <dbReference type="Proteomes" id="UP000184440"/>
    </source>
</evidence>
<dbReference type="GO" id="GO:0010181">
    <property type="term" value="F:FMN binding"/>
    <property type="evidence" value="ECO:0007669"/>
    <property type="project" value="TreeGrafter"/>
</dbReference>
<evidence type="ECO:0000259" key="1">
    <source>
        <dbReference type="Pfam" id="PF03358"/>
    </source>
</evidence>
<dbReference type="GO" id="GO:0016491">
    <property type="term" value="F:oxidoreductase activity"/>
    <property type="evidence" value="ECO:0007669"/>
    <property type="project" value="InterPro"/>
</dbReference>